<keyword evidence="4 14" id="KW-0418">Kinase</keyword>
<evidence type="ECO:0000256" key="12">
    <source>
        <dbReference type="RuleBase" id="RU000304"/>
    </source>
</evidence>
<feature type="domain" description="Protein kinase" evidence="13">
    <location>
        <begin position="38"/>
        <end position="298"/>
    </location>
</feature>
<accession>A0A0L0DH68</accession>
<dbReference type="RefSeq" id="XP_013755823.1">
    <property type="nucleotide sequence ID" value="XM_013900369.1"/>
</dbReference>
<evidence type="ECO:0000256" key="4">
    <source>
        <dbReference type="ARBA" id="ARBA00022777"/>
    </source>
</evidence>
<comment type="catalytic activity">
    <reaction evidence="10">
        <text>L-tyrosyl-[protein] + ATP = O-phospho-L-tyrosyl-[protein] + ADP + H(+)</text>
        <dbReference type="Rhea" id="RHEA:10596"/>
        <dbReference type="Rhea" id="RHEA-COMP:10136"/>
        <dbReference type="Rhea" id="RHEA-COMP:20101"/>
        <dbReference type="ChEBI" id="CHEBI:15378"/>
        <dbReference type="ChEBI" id="CHEBI:30616"/>
        <dbReference type="ChEBI" id="CHEBI:46858"/>
        <dbReference type="ChEBI" id="CHEBI:61978"/>
        <dbReference type="ChEBI" id="CHEBI:456216"/>
        <dbReference type="EC" id="2.7.12.2"/>
    </reaction>
</comment>
<evidence type="ECO:0000256" key="2">
    <source>
        <dbReference type="ARBA" id="ARBA00022679"/>
    </source>
</evidence>
<dbReference type="Gene3D" id="3.30.200.20">
    <property type="entry name" value="Phosphorylase Kinase, domain 1"/>
    <property type="match status" value="1"/>
</dbReference>
<dbReference type="FunFam" id="3.30.200.20:FF:000040">
    <property type="entry name" value="Dual specificity mitogen-activated protein kinase kinase"/>
    <property type="match status" value="1"/>
</dbReference>
<evidence type="ECO:0000256" key="3">
    <source>
        <dbReference type="ARBA" id="ARBA00022741"/>
    </source>
</evidence>
<dbReference type="PROSITE" id="PS00108">
    <property type="entry name" value="PROTEIN_KINASE_ST"/>
    <property type="match status" value="1"/>
</dbReference>
<comment type="catalytic activity">
    <reaction evidence="9">
        <text>L-threonyl-[protein] + ATP = O-phospho-L-threonyl-[protein] + ADP + H(+)</text>
        <dbReference type="Rhea" id="RHEA:46608"/>
        <dbReference type="Rhea" id="RHEA-COMP:11060"/>
        <dbReference type="Rhea" id="RHEA-COMP:11605"/>
        <dbReference type="ChEBI" id="CHEBI:15378"/>
        <dbReference type="ChEBI" id="CHEBI:30013"/>
        <dbReference type="ChEBI" id="CHEBI:30616"/>
        <dbReference type="ChEBI" id="CHEBI:61977"/>
        <dbReference type="ChEBI" id="CHEBI:456216"/>
        <dbReference type="EC" id="2.7.12.2"/>
    </reaction>
</comment>
<evidence type="ECO:0000313" key="15">
    <source>
        <dbReference type="Proteomes" id="UP000054408"/>
    </source>
</evidence>
<dbReference type="PANTHER" id="PTHR48013:SF9">
    <property type="entry name" value="DUAL SPECIFICITY MITOGEN-ACTIVATED PROTEIN KINASE KINASE 5"/>
    <property type="match status" value="1"/>
</dbReference>
<dbReference type="AlphaFoldDB" id="A0A0L0DH68"/>
<keyword evidence="1 12" id="KW-0723">Serine/threonine-protein kinase</keyword>
<dbReference type="PIRSF" id="PIRSF000654">
    <property type="entry name" value="Integrin-linked_kinase"/>
    <property type="match status" value="1"/>
</dbReference>
<feature type="binding site" evidence="11">
    <location>
        <position position="67"/>
    </location>
    <ligand>
        <name>ATP</name>
        <dbReference type="ChEBI" id="CHEBI:30616"/>
    </ligand>
</feature>
<keyword evidence="2" id="KW-0808">Transferase</keyword>
<proteinExistence type="inferred from homology"/>
<dbReference type="PANTHER" id="PTHR48013">
    <property type="entry name" value="DUAL SPECIFICITY MITOGEN-ACTIVATED PROTEIN KINASE KINASE 5-RELATED"/>
    <property type="match status" value="1"/>
</dbReference>
<evidence type="ECO:0000256" key="10">
    <source>
        <dbReference type="ARBA" id="ARBA00051693"/>
    </source>
</evidence>
<name>A0A0L0DH68_THETB</name>
<dbReference type="Proteomes" id="UP000054408">
    <property type="component" value="Unassembled WGS sequence"/>
</dbReference>
<sequence>MSALGNLANLVNDLAKTDSMQDIAESIADLNHLTLKDLDLITQLGRGAYGDVFKVKVLETGEELAMKVISMLEADATHKSRTLLEVRTLHASACPHLVSFRGAFVDGDDLHILLELMWGSLEDLSELVRGVMGDDYLVPEFVVQHVAHAVTTAMRYLKKEFKVMHRDLKPANILVNSAGMAKLCDLGLSKVLTDSITKTQVGSKAYMSPERLTEPSYDVRADVWSLGLVLVELVTGEYPYAYLDQPLRILTAIAEGVVPDMPDSLPYSDECKDFIKTCLQPDPANRPKPKALIKHSFLKSKSSDSAAFADWMADLTRQYEEIHGESFN</sequence>
<evidence type="ECO:0000256" key="7">
    <source>
        <dbReference type="ARBA" id="ARBA00038999"/>
    </source>
</evidence>
<dbReference type="EMBL" id="GL349469">
    <property type="protein sequence ID" value="KNC51694.1"/>
    <property type="molecule type" value="Genomic_DNA"/>
</dbReference>
<dbReference type="InterPro" id="IPR017441">
    <property type="entry name" value="Protein_kinase_ATP_BS"/>
</dbReference>
<keyword evidence="5 11" id="KW-0067">ATP-binding</keyword>
<dbReference type="GO" id="GO:0004674">
    <property type="term" value="F:protein serine/threonine kinase activity"/>
    <property type="evidence" value="ECO:0007669"/>
    <property type="project" value="UniProtKB-KW"/>
</dbReference>
<gene>
    <name evidence="14" type="ORF">AMSG_07758</name>
</gene>
<keyword evidence="15" id="KW-1185">Reference proteome</keyword>
<protein>
    <recommendedName>
        <fullName evidence="7">mitogen-activated protein kinase kinase</fullName>
        <ecNumber evidence="7">2.7.12.2</ecNumber>
    </recommendedName>
</protein>
<reference evidence="14 15" key="1">
    <citation type="submission" date="2010-05" db="EMBL/GenBank/DDBJ databases">
        <title>The Genome Sequence of Thecamonas trahens ATCC 50062.</title>
        <authorList>
            <consortium name="The Broad Institute Genome Sequencing Platform"/>
            <person name="Russ C."/>
            <person name="Cuomo C."/>
            <person name="Shea T."/>
            <person name="Young S.K."/>
            <person name="Zeng Q."/>
            <person name="Koehrsen M."/>
            <person name="Haas B."/>
            <person name="Borodovsky M."/>
            <person name="Guigo R."/>
            <person name="Alvarado L."/>
            <person name="Berlin A."/>
            <person name="Bochicchio J."/>
            <person name="Borenstein D."/>
            <person name="Chapman S."/>
            <person name="Chen Z."/>
            <person name="Freedman E."/>
            <person name="Gellesch M."/>
            <person name="Goldberg J."/>
            <person name="Griggs A."/>
            <person name="Gujja S."/>
            <person name="Heilman E."/>
            <person name="Heiman D."/>
            <person name="Hepburn T."/>
            <person name="Howarth C."/>
            <person name="Jen D."/>
            <person name="Larson L."/>
            <person name="Mehta T."/>
            <person name="Park D."/>
            <person name="Pearson M."/>
            <person name="Roberts A."/>
            <person name="Saif S."/>
            <person name="Shenoy N."/>
            <person name="Sisk P."/>
            <person name="Stolte C."/>
            <person name="Sykes S."/>
            <person name="Thomson T."/>
            <person name="Walk T."/>
            <person name="White J."/>
            <person name="Yandava C."/>
            <person name="Burger G."/>
            <person name="Gray M.W."/>
            <person name="Holland P.W.H."/>
            <person name="King N."/>
            <person name="Lang F.B.F."/>
            <person name="Roger A.J."/>
            <person name="Ruiz-Trillo I."/>
            <person name="Lander E."/>
            <person name="Nusbaum C."/>
        </authorList>
    </citation>
    <scope>NUCLEOTIDE SEQUENCE [LARGE SCALE GENOMIC DNA]</scope>
    <source>
        <strain evidence="14 15">ATCC 50062</strain>
    </source>
</reference>
<dbReference type="GO" id="GO:0004708">
    <property type="term" value="F:MAP kinase kinase activity"/>
    <property type="evidence" value="ECO:0007669"/>
    <property type="project" value="UniProtKB-EC"/>
</dbReference>
<evidence type="ECO:0000256" key="9">
    <source>
        <dbReference type="ARBA" id="ARBA00049299"/>
    </source>
</evidence>
<dbReference type="STRING" id="461836.A0A0L0DH68"/>
<keyword evidence="3 11" id="KW-0547">Nucleotide-binding</keyword>
<dbReference type="Pfam" id="PF00069">
    <property type="entry name" value="Pkinase"/>
    <property type="match status" value="1"/>
</dbReference>
<evidence type="ECO:0000256" key="5">
    <source>
        <dbReference type="ARBA" id="ARBA00022840"/>
    </source>
</evidence>
<dbReference type="InterPro" id="IPR000719">
    <property type="entry name" value="Prot_kinase_dom"/>
</dbReference>
<dbReference type="SUPFAM" id="SSF56112">
    <property type="entry name" value="Protein kinase-like (PK-like)"/>
    <property type="match status" value="1"/>
</dbReference>
<dbReference type="InterPro" id="IPR008271">
    <property type="entry name" value="Ser/Thr_kinase_AS"/>
</dbReference>
<evidence type="ECO:0000256" key="11">
    <source>
        <dbReference type="PROSITE-ProRule" id="PRU10141"/>
    </source>
</evidence>
<organism evidence="14 15">
    <name type="scientific">Thecamonas trahens ATCC 50062</name>
    <dbReference type="NCBI Taxonomy" id="461836"/>
    <lineage>
        <taxon>Eukaryota</taxon>
        <taxon>Apusozoa</taxon>
        <taxon>Apusomonadida</taxon>
        <taxon>Apusomonadidae</taxon>
        <taxon>Thecamonas</taxon>
    </lineage>
</organism>
<dbReference type="PROSITE" id="PS00107">
    <property type="entry name" value="PROTEIN_KINASE_ATP"/>
    <property type="match status" value="1"/>
</dbReference>
<dbReference type="PROSITE" id="PS50011">
    <property type="entry name" value="PROTEIN_KINASE_DOM"/>
    <property type="match status" value="1"/>
</dbReference>
<dbReference type="Gene3D" id="1.10.510.10">
    <property type="entry name" value="Transferase(Phosphotransferase) domain 1"/>
    <property type="match status" value="1"/>
</dbReference>
<comment type="catalytic activity">
    <reaction evidence="8">
        <text>L-seryl-[protein] + ATP = O-phospho-L-seryl-[protein] + ADP + H(+)</text>
        <dbReference type="Rhea" id="RHEA:17989"/>
        <dbReference type="Rhea" id="RHEA-COMP:9863"/>
        <dbReference type="Rhea" id="RHEA-COMP:11604"/>
        <dbReference type="ChEBI" id="CHEBI:15378"/>
        <dbReference type="ChEBI" id="CHEBI:29999"/>
        <dbReference type="ChEBI" id="CHEBI:30616"/>
        <dbReference type="ChEBI" id="CHEBI:83421"/>
        <dbReference type="ChEBI" id="CHEBI:456216"/>
        <dbReference type="EC" id="2.7.12.2"/>
    </reaction>
</comment>
<dbReference type="GO" id="GO:0005524">
    <property type="term" value="F:ATP binding"/>
    <property type="evidence" value="ECO:0007669"/>
    <property type="project" value="UniProtKB-UniRule"/>
</dbReference>
<evidence type="ECO:0000256" key="6">
    <source>
        <dbReference type="ARBA" id="ARBA00038035"/>
    </source>
</evidence>
<comment type="similarity">
    <text evidence="6">Belongs to the protein kinase superfamily. STE Ser/Thr protein kinase family. MAP kinase kinase subfamily.</text>
</comment>
<dbReference type="eggNOG" id="KOG0983">
    <property type="taxonomic scope" value="Eukaryota"/>
</dbReference>
<evidence type="ECO:0000256" key="8">
    <source>
        <dbReference type="ARBA" id="ARBA00049014"/>
    </source>
</evidence>
<dbReference type="OrthoDB" id="10252354at2759"/>
<dbReference type="GeneID" id="25566607"/>
<dbReference type="EC" id="2.7.12.2" evidence="7"/>
<evidence type="ECO:0000256" key="1">
    <source>
        <dbReference type="ARBA" id="ARBA00022527"/>
    </source>
</evidence>
<dbReference type="SMART" id="SM00220">
    <property type="entry name" value="S_TKc"/>
    <property type="match status" value="1"/>
</dbReference>
<evidence type="ECO:0000259" key="13">
    <source>
        <dbReference type="PROSITE" id="PS50011"/>
    </source>
</evidence>
<dbReference type="OMA" id="QMTLTEP"/>
<evidence type="ECO:0000313" key="14">
    <source>
        <dbReference type="EMBL" id="KNC51694.1"/>
    </source>
</evidence>
<dbReference type="InterPro" id="IPR011009">
    <property type="entry name" value="Kinase-like_dom_sf"/>
</dbReference>